<keyword evidence="3 10" id="KW-0812">Transmembrane</keyword>
<protein>
    <recommendedName>
        <fullName evidence="10">Fluoride-specific ion channel FluC</fullName>
    </recommendedName>
</protein>
<name>A0A542XF59_9MICO</name>
<comment type="similarity">
    <text evidence="7 10">Belongs to the fluoride channel Fluc/FEX (TC 1.A.43) family.</text>
</comment>
<keyword evidence="10" id="KW-0813">Transport</keyword>
<keyword evidence="10" id="KW-0479">Metal-binding</keyword>
<keyword evidence="10" id="KW-0915">Sodium</keyword>
<dbReference type="GO" id="GO:0005886">
    <property type="term" value="C:plasma membrane"/>
    <property type="evidence" value="ECO:0007669"/>
    <property type="project" value="UniProtKB-SubCell"/>
</dbReference>
<organism evidence="11 12">
    <name type="scientific">Barrientosiimonas humi</name>
    <dbReference type="NCBI Taxonomy" id="999931"/>
    <lineage>
        <taxon>Bacteria</taxon>
        <taxon>Bacillati</taxon>
        <taxon>Actinomycetota</taxon>
        <taxon>Actinomycetes</taxon>
        <taxon>Micrococcales</taxon>
        <taxon>Dermacoccaceae</taxon>
        <taxon>Barrientosiimonas</taxon>
    </lineage>
</organism>
<evidence type="ECO:0000256" key="6">
    <source>
        <dbReference type="ARBA" id="ARBA00023303"/>
    </source>
</evidence>
<dbReference type="EMBL" id="VFOK01000001">
    <property type="protein sequence ID" value="TQL34455.1"/>
    <property type="molecule type" value="Genomic_DNA"/>
</dbReference>
<feature type="transmembrane region" description="Helical" evidence="10">
    <location>
        <begin position="121"/>
        <end position="141"/>
    </location>
</feature>
<evidence type="ECO:0000256" key="9">
    <source>
        <dbReference type="ARBA" id="ARBA00049940"/>
    </source>
</evidence>
<comment type="activity regulation">
    <text evidence="10">Na(+) is not transported, but it plays an essential structural role and its presence is essential for fluoride channel function.</text>
</comment>
<evidence type="ECO:0000256" key="1">
    <source>
        <dbReference type="ARBA" id="ARBA00004651"/>
    </source>
</evidence>
<dbReference type="PANTHER" id="PTHR28259:SF1">
    <property type="entry name" value="FLUORIDE EXPORT PROTEIN 1-RELATED"/>
    <property type="match status" value="1"/>
</dbReference>
<keyword evidence="10" id="KW-0406">Ion transport</keyword>
<dbReference type="PANTHER" id="PTHR28259">
    <property type="entry name" value="FLUORIDE EXPORT PROTEIN 1-RELATED"/>
    <property type="match status" value="1"/>
</dbReference>
<keyword evidence="6 10" id="KW-0407">Ion channel</keyword>
<keyword evidence="5 10" id="KW-0472">Membrane</keyword>
<feature type="binding site" evidence="10">
    <location>
        <position position="96"/>
    </location>
    <ligand>
        <name>Na(+)</name>
        <dbReference type="ChEBI" id="CHEBI:29101"/>
        <note>structural</note>
    </ligand>
</feature>
<dbReference type="GO" id="GO:0062054">
    <property type="term" value="F:fluoride channel activity"/>
    <property type="evidence" value="ECO:0007669"/>
    <property type="project" value="UniProtKB-UniRule"/>
</dbReference>
<dbReference type="OrthoDB" id="4408652at2"/>
<feature type="transmembrane region" description="Helical" evidence="10">
    <location>
        <begin position="48"/>
        <end position="71"/>
    </location>
</feature>
<accession>A0A542XF59</accession>
<keyword evidence="12" id="KW-1185">Reference proteome</keyword>
<evidence type="ECO:0000256" key="10">
    <source>
        <dbReference type="HAMAP-Rule" id="MF_00454"/>
    </source>
</evidence>
<evidence type="ECO:0000256" key="3">
    <source>
        <dbReference type="ARBA" id="ARBA00022692"/>
    </source>
</evidence>
<evidence type="ECO:0000313" key="11">
    <source>
        <dbReference type="EMBL" id="TQL34455.1"/>
    </source>
</evidence>
<comment type="subcellular location">
    <subcellularLocation>
        <location evidence="1 10">Cell membrane</location>
        <topology evidence="1 10">Multi-pass membrane protein</topology>
    </subcellularLocation>
</comment>
<feature type="transmembrane region" description="Helical" evidence="10">
    <location>
        <begin position="20"/>
        <end position="42"/>
    </location>
</feature>
<dbReference type="GO" id="GO:0046872">
    <property type="term" value="F:metal ion binding"/>
    <property type="evidence" value="ECO:0007669"/>
    <property type="project" value="UniProtKB-KW"/>
</dbReference>
<evidence type="ECO:0000256" key="7">
    <source>
        <dbReference type="ARBA" id="ARBA00035120"/>
    </source>
</evidence>
<evidence type="ECO:0000256" key="2">
    <source>
        <dbReference type="ARBA" id="ARBA00022475"/>
    </source>
</evidence>
<evidence type="ECO:0000256" key="5">
    <source>
        <dbReference type="ARBA" id="ARBA00023136"/>
    </source>
</evidence>
<comment type="caution">
    <text evidence="11">The sequence shown here is derived from an EMBL/GenBank/DDBJ whole genome shotgun (WGS) entry which is preliminary data.</text>
</comment>
<feature type="transmembrane region" description="Helical" evidence="10">
    <location>
        <begin position="83"/>
        <end position="101"/>
    </location>
</feature>
<feature type="binding site" evidence="10">
    <location>
        <position position="93"/>
    </location>
    <ligand>
        <name>Na(+)</name>
        <dbReference type="ChEBI" id="CHEBI:29101"/>
        <note>structural</note>
    </ligand>
</feature>
<sequence length="151" mass="15472">MLSCVTPEARHRPPHLRPAYLLLVLVGGALGTGAREGISLAFPPVDGIPVAVLVINVVGAFLLGWLLDGLARRGPDGGRRRPVRLLLGTGLLGGFTTYSTLATDAARLLGDGRTTAGLTYALLTVVVGAAATFAGIALAAVTHRSREARGG</sequence>
<evidence type="ECO:0000313" key="12">
    <source>
        <dbReference type="Proteomes" id="UP000318336"/>
    </source>
</evidence>
<comment type="function">
    <text evidence="9 10">Fluoride-specific ion channel. Important for reducing fluoride concentration in the cell, thus reducing its toxicity.</text>
</comment>
<dbReference type="HAMAP" id="MF_00454">
    <property type="entry name" value="FluC"/>
    <property type="match status" value="1"/>
</dbReference>
<reference evidence="11 12" key="1">
    <citation type="submission" date="2019-06" db="EMBL/GenBank/DDBJ databases">
        <title>Sequencing the genomes of 1000 actinobacteria strains.</title>
        <authorList>
            <person name="Klenk H.-P."/>
        </authorList>
    </citation>
    <scope>NUCLEOTIDE SEQUENCE [LARGE SCALE GENOMIC DNA]</scope>
    <source>
        <strain evidence="11 12">DSM 24617</strain>
    </source>
</reference>
<keyword evidence="4 10" id="KW-1133">Transmembrane helix</keyword>
<proteinExistence type="inferred from homology"/>
<keyword evidence="2 10" id="KW-1003">Cell membrane</keyword>
<gene>
    <name evidence="10" type="primary">fluC</name>
    <name evidence="10" type="synonym">crcB</name>
    <name evidence="11" type="ORF">FB554_2626</name>
</gene>
<dbReference type="InterPro" id="IPR003691">
    <property type="entry name" value="FluC"/>
</dbReference>
<evidence type="ECO:0000256" key="8">
    <source>
        <dbReference type="ARBA" id="ARBA00035585"/>
    </source>
</evidence>
<dbReference type="Pfam" id="PF02537">
    <property type="entry name" value="CRCB"/>
    <property type="match status" value="1"/>
</dbReference>
<dbReference type="AlphaFoldDB" id="A0A542XF59"/>
<dbReference type="GO" id="GO:0140114">
    <property type="term" value="P:cellular detoxification of fluoride"/>
    <property type="evidence" value="ECO:0007669"/>
    <property type="project" value="UniProtKB-UniRule"/>
</dbReference>
<evidence type="ECO:0000256" key="4">
    <source>
        <dbReference type="ARBA" id="ARBA00022989"/>
    </source>
</evidence>
<dbReference type="Proteomes" id="UP000318336">
    <property type="component" value="Unassembled WGS sequence"/>
</dbReference>
<comment type="catalytic activity">
    <reaction evidence="8">
        <text>fluoride(in) = fluoride(out)</text>
        <dbReference type="Rhea" id="RHEA:76159"/>
        <dbReference type="ChEBI" id="CHEBI:17051"/>
    </reaction>
    <physiologicalReaction direction="left-to-right" evidence="8">
        <dbReference type="Rhea" id="RHEA:76160"/>
    </physiologicalReaction>
</comment>